<organism evidence="2 3">
    <name type="scientific">Marine Group I thaumarchaeote SCGC AAA799-N04</name>
    <dbReference type="NCBI Taxonomy" id="1502293"/>
    <lineage>
        <taxon>Archaea</taxon>
        <taxon>Nitrososphaerota</taxon>
        <taxon>Marine Group I</taxon>
    </lineage>
</organism>
<feature type="transmembrane region" description="Helical" evidence="1">
    <location>
        <begin position="46"/>
        <end position="64"/>
    </location>
</feature>
<proteinExistence type="predicted"/>
<evidence type="ECO:0000256" key="1">
    <source>
        <dbReference type="SAM" id="Phobius"/>
    </source>
</evidence>
<evidence type="ECO:0000313" key="3">
    <source>
        <dbReference type="Proteomes" id="UP000028059"/>
    </source>
</evidence>
<dbReference type="Proteomes" id="UP000028059">
    <property type="component" value="Unassembled WGS sequence"/>
</dbReference>
<dbReference type="AlphaFoldDB" id="A0A081RL99"/>
<protein>
    <submittedName>
        <fullName evidence="2">Uncharacterized protein</fullName>
    </submittedName>
</protein>
<reference evidence="2 3" key="1">
    <citation type="submission" date="2014-06" db="EMBL/GenBank/DDBJ databases">
        <authorList>
            <person name="Ngugi D.K."/>
            <person name="Blom J."/>
            <person name="Alam I."/>
            <person name="Rashid M."/>
            <person name="Ba Alawi W."/>
            <person name="Zhang G."/>
            <person name="Hikmawan T."/>
            <person name="Guan Y."/>
            <person name="Antunes A."/>
            <person name="Siam R."/>
            <person name="ElDorry H."/>
            <person name="Bajic V."/>
            <person name="Stingl U."/>
        </authorList>
    </citation>
    <scope>NUCLEOTIDE SEQUENCE [LARGE SCALE GENOMIC DNA]</scope>
    <source>
        <strain evidence="2">SCGC AAA799-N04</strain>
    </source>
</reference>
<dbReference type="EMBL" id="JOKN01000042">
    <property type="protein sequence ID" value="KEQ55972.1"/>
    <property type="molecule type" value="Genomic_DNA"/>
</dbReference>
<comment type="caution">
    <text evidence="2">The sequence shown here is derived from an EMBL/GenBank/DDBJ whole genome shotgun (WGS) entry which is preliminary data.</text>
</comment>
<gene>
    <name evidence="2" type="ORF">AAA799N04_01607</name>
</gene>
<keyword evidence="3" id="KW-1185">Reference proteome</keyword>
<keyword evidence="1" id="KW-1133">Transmembrane helix</keyword>
<accession>A0A081RL99</accession>
<evidence type="ECO:0000313" key="2">
    <source>
        <dbReference type="EMBL" id="KEQ55972.1"/>
    </source>
</evidence>
<keyword evidence="1" id="KW-0472">Membrane</keyword>
<name>A0A081RL99_9ARCH</name>
<sequence>MKKSDNLKLLGLVTIPGMAMLSFSHFMAELFGQTIPSMFLSFFKEAGLIIIAAAALLFVVAWLFRAIPRNRTKNYQIISFDVFGKQNKIEGLRTEFKTHDAAWSFMKEYKKSYPLYGFALVSDTLSNDEKKTIIRYI</sequence>
<keyword evidence="1" id="KW-0812">Transmembrane</keyword>
<feature type="transmembrane region" description="Helical" evidence="1">
    <location>
        <begin position="7"/>
        <end position="26"/>
    </location>
</feature>